<evidence type="ECO:0000313" key="2">
    <source>
        <dbReference type="EMBL" id="SPJ25493.1"/>
    </source>
</evidence>
<protein>
    <submittedName>
        <fullName evidence="2">Uncharacterized protein</fullName>
    </submittedName>
</protein>
<dbReference type="Proteomes" id="UP000244912">
    <property type="component" value="Unassembled WGS sequence"/>
</dbReference>
<dbReference type="EMBL" id="ONZF01000009">
    <property type="protein sequence ID" value="SPJ25493.1"/>
    <property type="molecule type" value="Genomic_DNA"/>
</dbReference>
<organism evidence="2 3">
    <name type="scientific">Palleronia abyssalis</name>
    <dbReference type="NCBI Taxonomy" id="1501240"/>
    <lineage>
        <taxon>Bacteria</taxon>
        <taxon>Pseudomonadati</taxon>
        <taxon>Pseudomonadota</taxon>
        <taxon>Alphaproteobacteria</taxon>
        <taxon>Rhodobacterales</taxon>
        <taxon>Roseobacteraceae</taxon>
        <taxon>Palleronia</taxon>
    </lineage>
</organism>
<feature type="region of interest" description="Disordered" evidence="1">
    <location>
        <begin position="310"/>
        <end position="374"/>
    </location>
</feature>
<dbReference type="RefSeq" id="WP_108895294.1">
    <property type="nucleotide sequence ID" value="NZ_ONZF01000009.1"/>
</dbReference>
<dbReference type="AlphaFoldDB" id="A0A2R8BZE4"/>
<gene>
    <name evidence="2" type="ORF">PAA8504_03344</name>
</gene>
<accession>A0A2R8BZE4</accession>
<name>A0A2R8BZE4_9RHOB</name>
<keyword evidence="3" id="KW-1185">Reference proteome</keyword>
<evidence type="ECO:0000256" key="1">
    <source>
        <dbReference type="SAM" id="MobiDB-lite"/>
    </source>
</evidence>
<feature type="compositionally biased region" description="Basic and acidic residues" evidence="1">
    <location>
        <begin position="312"/>
        <end position="323"/>
    </location>
</feature>
<dbReference type="OrthoDB" id="7182023at2"/>
<reference evidence="2 3" key="1">
    <citation type="submission" date="2018-03" db="EMBL/GenBank/DDBJ databases">
        <authorList>
            <person name="Keele B.F."/>
        </authorList>
    </citation>
    <scope>NUCLEOTIDE SEQUENCE [LARGE SCALE GENOMIC DNA]</scope>
    <source>
        <strain evidence="2 3">CECT 8504</strain>
    </source>
</reference>
<evidence type="ECO:0000313" key="3">
    <source>
        <dbReference type="Proteomes" id="UP000244912"/>
    </source>
</evidence>
<feature type="region of interest" description="Disordered" evidence="1">
    <location>
        <begin position="392"/>
        <end position="412"/>
    </location>
</feature>
<feature type="compositionally biased region" description="Low complexity" evidence="1">
    <location>
        <begin position="392"/>
        <end position="411"/>
    </location>
</feature>
<proteinExistence type="predicted"/>
<sequence length="572" mass="60366">MGTIVTFPHARHEPADDLSFVSDGEILDFDNDCADIHLAPRLPDQDWTNQELADLYRVKYLLEQADIATETERGTSDEGDPWFIFMRPDGEVFIHFCRIDAIYYLDSPSLETAIRGADFRALVADYTRKIMGARTDGHERHGNVVSLRAGGGQISLHPAAMLAALVWSLVLGAEDLVALPLSAGAHPEDTGATDDVVMPRAARVQPAEDVSDSTPGPDDAAGWVSPQSTFSLRDPWHISLNGYATGLSAVAIGIGVLSDRGLGLLQDTPLEQVFLQLEALATPGTSSPSGTGLPDTRDDVARIDPIDILIDISRHPENSDPREAGNTANADMPLPGNIGQSAAPSQLPPASDVVLPNAANPPWHASAPEDMGLSREGSSFVRKAVGAAAPADPAPQAVNASSAAPQVAGPAQNGGAGGPFIEMTSAKPAASVFSTYTSSLDLSTFTLGKTVYYASFEVTEDLLEKFGLLKSDAGKEYGAIPGTGHPDVSAEVSQVFADMTNGAAKTTIHTLLEQDVDLEIADSGAWLWVVEAEAQYAPLAETMSMTYEMDDGSKVMITGLQSTFADLDAGLG</sequence>
<feature type="region of interest" description="Disordered" evidence="1">
    <location>
        <begin position="203"/>
        <end position="225"/>
    </location>
</feature>